<sequence>MDGSDKDGRALSPQAEDATKVLTDSIRTLSSIIEEQISLLRRIEQRRELSDKSRQPIPEVPATSGSAWNALLQSTLTDTIYPKVDGWRSGLDALLVFLGLFSGIVTAFIVQSLGSLKQDEVGRTNEILSNLTSIVIAVSGANPADLNLTPPLVFVPAASDVRLNAYLTLSLVVSLAIAALAITCRGFLNLVSWSRSSKAVQRLTDIRTRWKSAERLLGPAVESLPQLLVIPVLLFLVGLLDSVFSTALQISSPPVSVLVTSGLSLLFVAAVAIGLCFTIINGSLHPTSSPFQSRTAHILNVSYVKHIRPILRRMRTIILSVLQITPPTRISYAAVNPPFMLSPDSMDIYHEILQATGDDQILDDASAALFQIIGQRIINQSPPRRMFKRLPVNLLPQECATLVHLLSPEASVRSNRTAAQVIVKMASSSRTRPLRYSQNDLGRLLPSLSRAARRATSGDSLLGLWDSEFLRAMGIVAHSAPAITAYPPAIVFLGASHWSWKYLVPIELSQILSLLFEVIDEKLNHELENEGNLDKNEALIVDSVLSTSGAQEKSEHMRVTPRNIFASLLYLPHDVHRLVQRIIPWLVRAYSPTRVIVAAHAHMEEIQRSEWLHVLGQHGYAMVPRLVAELAECCLATVGFAEHASLAQLCALCLLYTPGIRAPAGFDLDARPVLNALLMTLADVDLAASELSSLLNDVLKIKKSVNEDLLWTDGKDAVLEQLRAFAPSVGLQKFSGGSTRPVSPGGAKYEAAEAGLCDEGVDVTSFSVARQ</sequence>
<feature type="transmembrane region" description="Helical" evidence="1">
    <location>
        <begin position="227"/>
        <end position="250"/>
    </location>
</feature>
<keyword evidence="4" id="KW-1185">Reference proteome</keyword>
<evidence type="ECO:0000256" key="1">
    <source>
        <dbReference type="SAM" id="Phobius"/>
    </source>
</evidence>
<gene>
    <name evidence="3" type="ORF">GGX14DRAFT_667129</name>
</gene>
<feature type="transmembrane region" description="Helical" evidence="1">
    <location>
        <begin position="93"/>
        <end position="115"/>
    </location>
</feature>
<keyword evidence="1" id="KW-0472">Membrane</keyword>
<accession>A0AAD6Y3V3</accession>
<name>A0AAD6Y3V3_9AGAR</name>
<protein>
    <recommendedName>
        <fullName evidence="2">DUF6535 domain-containing protein</fullName>
    </recommendedName>
</protein>
<evidence type="ECO:0000259" key="2">
    <source>
        <dbReference type="Pfam" id="PF20153"/>
    </source>
</evidence>
<feature type="domain" description="DUF6535" evidence="2">
    <location>
        <begin position="80"/>
        <end position="244"/>
    </location>
</feature>
<dbReference type="Proteomes" id="UP001219525">
    <property type="component" value="Unassembled WGS sequence"/>
</dbReference>
<keyword evidence="1" id="KW-1133">Transmembrane helix</keyword>
<dbReference type="AlphaFoldDB" id="A0AAD6Y3V3"/>
<feature type="transmembrane region" description="Helical" evidence="1">
    <location>
        <begin position="164"/>
        <end position="188"/>
    </location>
</feature>
<evidence type="ECO:0000313" key="4">
    <source>
        <dbReference type="Proteomes" id="UP001219525"/>
    </source>
</evidence>
<keyword evidence="1" id="KW-0812">Transmembrane</keyword>
<evidence type="ECO:0000313" key="3">
    <source>
        <dbReference type="EMBL" id="KAJ7197929.1"/>
    </source>
</evidence>
<reference evidence="3" key="1">
    <citation type="submission" date="2023-03" db="EMBL/GenBank/DDBJ databases">
        <title>Massive genome expansion in bonnet fungi (Mycena s.s.) driven by repeated elements and novel gene families across ecological guilds.</title>
        <authorList>
            <consortium name="Lawrence Berkeley National Laboratory"/>
            <person name="Harder C.B."/>
            <person name="Miyauchi S."/>
            <person name="Viragh M."/>
            <person name="Kuo A."/>
            <person name="Thoen E."/>
            <person name="Andreopoulos B."/>
            <person name="Lu D."/>
            <person name="Skrede I."/>
            <person name="Drula E."/>
            <person name="Henrissat B."/>
            <person name="Morin E."/>
            <person name="Kohler A."/>
            <person name="Barry K."/>
            <person name="LaButti K."/>
            <person name="Morin E."/>
            <person name="Salamov A."/>
            <person name="Lipzen A."/>
            <person name="Mereny Z."/>
            <person name="Hegedus B."/>
            <person name="Baldrian P."/>
            <person name="Stursova M."/>
            <person name="Weitz H."/>
            <person name="Taylor A."/>
            <person name="Grigoriev I.V."/>
            <person name="Nagy L.G."/>
            <person name="Martin F."/>
            <person name="Kauserud H."/>
        </authorList>
    </citation>
    <scope>NUCLEOTIDE SEQUENCE</scope>
    <source>
        <strain evidence="3">9144</strain>
    </source>
</reference>
<organism evidence="3 4">
    <name type="scientific">Mycena pura</name>
    <dbReference type="NCBI Taxonomy" id="153505"/>
    <lineage>
        <taxon>Eukaryota</taxon>
        <taxon>Fungi</taxon>
        <taxon>Dikarya</taxon>
        <taxon>Basidiomycota</taxon>
        <taxon>Agaricomycotina</taxon>
        <taxon>Agaricomycetes</taxon>
        <taxon>Agaricomycetidae</taxon>
        <taxon>Agaricales</taxon>
        <taxon>Marasmiineae</taxon>
        <taxon>Mycenaceae</taxon>
        <taxon>Mycena</taxon>
    </lineage>
</organism>
<feature type="transmembrane region" description="Helical" evidence="1">
    <location>
        <begin position="262"/>
        <end position="284"/>
    </location>
</feature>
<proteinExistence type="predicted"/>
<dbReference type="InterPro" id="IPR045338">
    <property type="entry name" value="DUF6535"/>
</dbReference>
<dbReference type="EMBL" id="JARJCW010000075">
    <property type="protein sequence ID" value="KAJ7197929.1"/>
    <property type="molecule type" value="Genomic_DNA"/>
</dbReference>
<comment type="caution">
    <text evidence="3">The sequence shown here is derived from an EMBL/GenBank/DDBJ whole genome shotgun (WGS) entry which is preliminary data.</text>
</comment>
<dbReference type="Pfam" id="PF20153">
    <property type="entry name" value="DUF6535"/>
    <property type="match status" value="1"/>
</dbReference>